<protein>
    <submittedName>
        <fullName evidence="1">BnaA01g32020D protein</fullName>
    </submittedName>
</protein>
<reference evidence="1 2" key="1">
    <citation type="journal article" date="2014" name="Science">
        <title>Plant genetics. Early allopolyploid evolution in the post-Neolithic Brassica napus oilseed genome.</title>
        <authorList>
            <person name="Chalhoub B."/>
            <person name="Denoeud F."/>
            <person name="Liu S."/>
            <person name="Parkin I.A."/>
            <person name="Tang H."/>
            <person name="Wang X."/>
            <person name="Chiquet J."/>
            <person name="Belcram H."/>
            <person name="Tong C."/>
            <person name="Samans B."/>
            <person name="Correa M."/>
            <person name="Da Silva C."/>
            <person name="Just J."/>
            <person name="Falentin C."/>
            <person name="Koh C.S."/>
            <person name="Le Clainche I."/>
            <person name="Bernard M."/>
            <person name="Bento P."/>
            <person name="Noel B."/>
            <person name="Labadie K."/>
            <person name="Alberti A."/>
            <person name="Charles M."/>
            <person name="Arnaud D."/>
            <person name="Guo H."/>
            <person name="Daviaud C."/>
            <person name="Alamery S."/>
            <person name="Jabbari K."/>
            <person name="Zhao M."/>
            <person name="Edger P.P."/>
            <person name="Chelaifa H."/>
            <person name="Tack D."/>
            <person name="Lassalle G."/>
            <person name="Mestiri I."/>
            <person name="Schnel N."/>
            <person name="Le Paslier M.C."/>
            <person name="Fan G."/>
            <person name="Renault V."/>
            <person name="Bayer P.E."/>
            <person name="Golicz A.A."/>
            <person name="Manoli S."/>
            <person name="Lee T.H."/>
            <person name="Thi V.H."/>
            <person name="Chalabi S."/>
            <person name="Hu Q."/>
            <person name="Fan C."/>
            <person name="Tollenaere R."/>
            <person name="Lu Y."/>
            <person name="Battail C."/>
            <person name="Shen J."/>
            <person name="Sidebottom C.H."/>
            <person name="Wang X."/>
            <person name="Canaguier A."/>
            <person name="Chauveau A."/>
            <person name="Berard A."/>
            <person name="Deniot G."/>
            <person name="Guan M."/>
            <person name="Liu Z."/>
            <person name="Sun F."/>
            <person name="Lim Y.P."/>
            <person name="Lyons E."/>
            <person name="Town C.D."/>
            <person name="Bancroft I."/>
            <person name="Wang X."/>
            <person name="Meng J."/>
            <person name="Ma J."/>
            <person name="Pires J.C."/>
            <person name="King G.J."/>
            <person name="Brunel D."/>
            <person name="Delourme R."/>
            <person name="Renard M."/>
            <person name="Aury J.M."/>
            <person name="Adams K.L."/>
            <person name="Batley J."/>
            <person name="Snowdon R.J."/>
            <person name="Tost J."/>
            <person name="Edwards D."/>
            <person name="Zhou Y."/>
            <person name="Hua W."/>
            <person name="Sharpe A.G."/>
            <person name="Paterson A.H."/>
            <person name="Guan C."/>
            <person name="Wincker P."/>
        </authorList>
    </citation>
    <scope>NUCLEOTIDE SEQUENCE [LARGE SCALE GENOMIC DNA]</scope>
    <source>
        <strain evidence="2">cv. Darmor-bzh</strain>
    </source>
</reference>
<accession>A0A078HTY6</accession>
<sequence length="74" mass="8831">MYTGVHFRYFYNCNEDSMRLEFRIRIAWQPSLDLDHIFRCEGILVLAGRYISVDPDEENIICIHLYMTNSLAKL</sequence>
<dbReference type="EMBL" id="LK032495">
    <property type="protein sequence ID" value="CDY41317.1"/>
    <property type="molecule type" value="Genomic_DNA"/>
</dbReference>
<dbReference type="PaxDb" id="3708-A0A078HTY6"/>
<gene>
    <name evidence="1" type="primary">BnaA01g32020D</name>
    <name evidence="1" type="ORF">GSBRNA2T00072865001</name>
</gene>
<dbReference type="Gramene" id="CDY41317">
    <property type="protein sequence ID" value="CDY41317"/>
    <property type="gene ID" value="GSBRNA2T00072865001"/>
</dbReference>
<dbReference type="Proteomes" id="UP000028999">
    <property type="component" value="Unassembled WGS sequence"/>
</dbReference>
<keyword evidence="2" id="KW-1185">Reference proteome</keyword>
<proteinExistence type="predicted"/>
<evidence type="ECO:0000313" key="1">
    <source>
        <dbReference type="EMBL" id="CDY41317.1"/>
    </source>
</evidence>
<name>A0A078HTY6_BRANA</name>
<dbReference type="AlphaFoldDB" id="A0A078HTY6"/>
<organism evidence="1 2">
    <name type="scientific">Brassica napus</name>
    <name type="common">Rape</name>
    <dbReference type="NCBI Taxonomy" id="3708"/>
    <lineage>
        <taxon>Eukaryota</taxon>
        <taxon>Viridiplantae</taxon>
        <taxon>Streptophyta</taxon>
        <taxon>Embryophyta</taxon>
        <taxon>Tracheophyta</taxon>
        <taxon>Spermatophyta</taxon>
        <taxon>Magnoliopsida</taxon>
        <taxon>eudicotyledons</taxon>
        <taxon>Gunneridae</taxon>
        <taxon>Pentapetalae</taxon>
        <taxon>rosids</taxon>
        <taxon>malvids</taxon>
        <taxon>Brassicales</taxon>
        <taxon>Brassicaceae</taxon>
        <taxon>Brassiceae</taxon>
        <taxon>Brassica</taxon>
    </lineage>
</organism>
<evidence type="ECO:0000313" key="2">
    <source>
        <dbReference type="Proteomes" id="UP000028999"/>
    </source>
</evidence>